<evidence type="ECO:0000313" key="1">
    <source>
        <dbReference type="EMBL" id="SVC27402.1"/>
    </source>
</evidence>
<proteinExistence type="predicted"/>
<dbReference type="AlphaFoldDB" id="A0A382KWB7"/>
<reference evidence="1" key="1">
    <citation type="submission" date="2018-05" db="EMBL/GenBank/DDBJ databases">
        <authorList>
            <person name="Lanie J.A."/>
            <person name="Ng W.-L."/>
            <person name="Kazmierczak K.M."/>
            <person name="Andrzejewski T.M."/>
            <person name="Davidsen T.M."/>
            <person name="Wayne K.J."/>
            <person name="Tettelin H."/>
            <person name="Glass J.I."/>
            <person name="Rusch D."/>
            <person name="Podicherti R."/>
            <person name="Tsui H.-C.T."/>
            <person name="Winkler M.E."/>
        </authorList>
    </citation>
    <scope>NUCLEOTIDE SEQUENCE</scope>
</reference>
<accession>A0A382KWB7</accession>
<gene>
    <name evidence="1" type="ORF">METZ01_LOCUS280256</name>
</gene>
<sequence length="44" mass="4967">MYQSLNFFRYNFVVIGDDLSTELLGFFNNFNDVIVDNTNLGGAA</sequence>
<dbReference type="EMBL" id="UINC01082542">
    <property type="protein sequence ID" value="SVC27402.1"/>
    <property type="molecule type" value="Genomic_DNA"/>
</dbReference>
<organism evidence="1">
    <name type="scientific">marine metagenome</name>
    <dbReference type="NCBI Taxonomy" id="408172"/>
    <lineage>
        <taxon>unclassified sequences</taxon>
        <taxon>metagenomes</taxon>
        <taxon>ecological metagenomes</taxon>
    </lineage>
</organism>
<name>A0A382KWB7_9ZZZZ</name>
<protein>
    <submittedName>
        <fullName evidence="1">Uncharacterized protein</fullName>
    </submittedName>
</protein>
<feature type="non-terminal residue" evidence="1">
    <location>
        <position position="44"/>
    </location>
</feature>